<feature type="region of interest" description="Disordered" evidence="1">
    <location>
        <begin position="1"/>
        <end position="68"/>
    </location>
</feature>
<evidence type="ECO:0000256" key="1">
    <source>
        <dbReference type="SAM" id="MobiDB-lite"/>
    </source>
</evidence>
<sequence>MEASPPPSPATANQDEASIEGREQGLSANLEDGEPETSQEHKPALEKHQATVAKTEVPAPETHQEPNQ</sequence>
<proteinExistence type="predicted"/>
<feature type="non-terminal residue" evidence="2">
    <location>
        <position position="68"/>
    </location>
</feature>
<accession>A0AAV7VGH6</accession>
<dbReference type="AlphaFoldDB" id="A0AAV7VGH6"/>
<protein>
    <submittedName>
        <fullName evidence="2">Uncharacterized protein</fullName>
    </submittedName>
</protein>
<evidence type="ECO:0000313" key="2">
    <source>
        <dbReference type="EMBL" id="KAJ1200422.1"/>
    </source>
</evidence>
<name>A0AAV7VGH6_PLEWA</name>
<comment type="caution">
    <text evidence="2">The sequence shown here is derived from an EMBL/GenBank/DDBJ whole genome shotgun (WGS) entry which is preliminary data.</text>
</comment>
<keyword evidence="3" id="KW-1185">Reference proteome</keyword>
<evidence type="ECO:0000313" key="3">
    <source>
        <dbReference type="Proteomes" id="UP001066276"/>
    </source>
</evidence>
<gene>
    <name evidence="2" type="ORF">NDU88_004246</name>
</gene>
<dbReference type="EMBL" id="JANPWB010000003">
    <property type="protein sequence ID" value="KAJ1200422.1"/>
    <property type="molecule type" value="Genomic_DNA"/>
</dbReference>
<dbReference type="Proteomes" id="UP001066276">
    <property type="component" value="Chromosome 2_1"/>
</dbReference>
<organism evidence="2 3">
    <name type="scientific">Pleurodeles waltl</name>
    <name type="common">Iberian ribbed newt</name>
    <dbReference type="NCBI Taxonomy" id="8319"/>
    <lineage>
        <taxon>Eukaryota</taxon>
        <taxon>Metazoa</taxon>
        <taxon>Chordata</taxon>
        <taxon>Craniata</taxon>
        <taxon>Vertebrata</taxon>
        <taxon>Euteleostomi</taxon>
        <taxon>Amphibia</taxon>
        <taxon>Batrachia</taxon>
        <taxon>Caudata</taxon>
        <taxon>Salamandroidea</taxon>
        <taxon>Salamandridae</taxon>
        <taxon>Pleurodelinae</taxon>
        <taxon>Pleurodeles</taxon>
    </lineage>
</organism>
<reference evidence="2" key="1">
    <citation type="journal article" date="2022" name="bioRxiv">
        <title>Sequencing and chromosome-scale assembly of the giantPleurodeles waltlgenome.</title>
        <authorList>
            <person name="Brown T."/>
            <person name="Elewa A."/>
            <person name="Iarovenko S."/>
            <person name="Subramanian E."/>
            <person name="Araus A.J."/>
            <person name="Petzold A."/>
            <person name="Susuki M."/>
            <person name="Suzuki K.-i.T."/>
            <person name="Hayashi T."/>
            <person name="Toyoda A."/>
            <person name="Oliveira C."/>
            <person name="Osipova E."/>
            <person name="Leigh N.D."/>
            <person name="Simon A."/>
            <person name="Yun M.H."/>
        </authorList>
    </citation>
    <scope>NUCLEOTIDE SEQUENCE</scope>
    <source>
        <strain evidence="2">20211129_DDA</strain>
        <tissue evidence="2">Liver</tissue>
    </source>
</reference>
<feature type="compositionally biased region" description="Basic and acidic residues" evidence="1">
    <location>
        <begin position="38"/>
        <end position="49"/>
    </location>
</feature>